<name>A0A843V4P5_COLES</name>
<organism evidence="1 2">
    <name type="scientific">Colocasia esculenta</name>
    <name type="common">Wild taro</name>
    <name type="synonym">Arum esculentum</name>
    <dbReference type="NCBI Taxonomy" id="4460"/>
    <lineage>
        <taxon>Eukaryota</taxon>
        <taxon>Viridiplantae</taxon>
        <taxon>Streptophyta</taxon>
        <taxon>Embryophyta</taxon>
        <taxon>Tracheophyta</taxon>
        <taxon>Spermatophyta</taxon>
        <taxon>Magnoliopsida</taxon>
        <taxon>Liliopsida</taxon>
        <taxon>Araceae</taxon>
        <taxon>Aroideae</taxon>
        <taxon>Colocasieae</taxon>
        <taxon>Colocasia</taxon>
    </lineage>
</organism>
<gene>
    <name evidence="1" type="ORF">Taro_022804</name>
</gene>
<keyword evidence="2" id="KW-1185">Reference proteome</keyword>
<protein>
    <submittedName>
        <fullName evidence="1">Uncharacterized protein</fullName>
    </submittedName>
</protein>
<comment type="caution">
    <text evidence="1">The sequence shown here is derived from an EMBL/GenBank/DDBJ whole genome shotgun (WGS) entry which is preliminary data.</text>
</comment>
<accession>A0A843V4P5</accession>
<dbReference type="Proteomes" id="UP000652761">
    <property type="component" value="Unassembled WGS sequence"/>
</dbReference>
<evidence type="ECO:0000313" key="2">
    <source>
        <dbReference type="Proteomes" id="UP000652761"/>
    </source>
</evidence>
<evidence type="ECO:0000313" key="1">
    <source>
        <dbReference type="EMBL" id="MQL90206.1"/>
    </source>
</evidence>
<sequence>MRQHRQECIWSFPGVQWDCGHRHLHHRPPPSPPPRAIRYASRKDFRPSAPFFLRRGLLVRSHVSVRIGYKAAHVPVTPSEVLPSALADGFRTSVFEPPLWLTCSEGVTRGCRAGSLAYAAVITAPGRALHHQEARTAWQPNGHLSA</sequence>
<dbReference type="AlphaFoldDB" id="A0A843V4P5"/>
<reference evidence="1" key="1">
    <citation type="submission" date="2017-07" db="EMBL/GenBank/DDBJ databases">
        <title>Taro Niue Genome Assembly and Annotation.</title>
        <authorList>
            <person name="Atibalentja N."/>
            <person name="Keating K."/>
            <person name="Fields C.J."/>
        </authorList>
    </citation>
    <scope>NUCLEOTIDE SEQUENCE</scope>
    <source>
        <strain evidence="1">Niue_2</strain>
        <tissue evidence="1">Leaf</tissue>
    </source>
</reference>
<dbReference type="EMBL" id="NMUH01001221">
    <property type="protein sequence ID" value="MQL90206.1"/>
    <property type="molecule type" value="Genomic_DNA"/>
</dbReference>
<proteinExistence type="predicted"/>